<organism evidence="2">
    <name type="scientific">marine sediment metagenome</name>
    <dbReference type="NCBI Taxonomy" id="412755"/>
    <lineage>
        <taxon>unclassified sequences</taxon>
        <taxon>metagenomes</taxon>
        <taxon>ecological metagenomes</taxon>
    </lineage>
</organism>
<comment type="caution">
    <text evidence="2">The sequence shown here is derived from an EMBL/GenBank/DDBJ whole genome shotgun (WGS) entry which is preliminary data.</text>
</comment>
<keyword evidence="1" id="KW-0812">Transmembrane</keyword>
<protein>
    <submittedName>
        <fullName evidence="2">Uncharacterized protein</fullName>
    </submittedName>
</protein>
<keyword evidence="1" id="KW-1133">Transmembrane helix</keyword>
<accession>X0ZQY4</accession>
<sequence length="49" mass="5332">MNKNSSPVLKGYVYFIFIAGLSVFAYILLRYGDVSILGVVLFGLLAFAA</sequence>
<feature type="transmembrane region" description="Helical" evidence="1">
    <location>
        <begin position="12"/>
        <end position="29"/>
    </location>
</feature>
<keyword evidence="1" id="KW-0472">Membrane</keyword>
<proteinExistence type="predicted"/>
<gene>
    <name evidence="2" type="ORF">S01H4_05646</name>
</gene>
<evidence type="ECO:0000256" key="1">
    <source>
        <dbReference type="SAM" id="Phobius"/>
    </source>
</evidence>
<dbReference type="AlphaFoldDB" id="X0ZQY4"/>
<dbReference type="EMBL" id="BART01001658">
    <property type="protein sequence ID" value="GAG72120.1"/>
    <property type="molecule type" value="Genomic_DNA"/>
</dbReference>
<reference evidence="2" key="1">
    <citation type="journal article" date="2014" name="Front. Microbiol.">
        <title>High frequency of phylogenetically diverse reductive dehalogenase-homologous genes in deep subseafloor sedimentary metagenomes.</title>
        <authorList>
            <person name="Kawai M."/>
            <person name="Futagami T."/>
            <person name="Toyoda A."/>
            <person name="Takaki Y."/>
            <person name="Nishi S."/>
            <person name="Hori S."/>
            <person name="Arai W."/>
            <person name="Tsubouchi T."/>
            <person name="Morono Y."/>
            <person name="Uchiyama I."/>
            <person name="Ito T."/>
            <person name="Fujiyama A."/>
            <person name="Inagaki F."/>
            <person name="Takami H."/>
        </authorList>
    </citation>
    <scope>NUCLEOTIDE SEQUENCE</scope>
    <source>
        <strain evidence="2">Expedition CK06-06</strain>
    </source>
</reference>
<feature type="non-terminal residue" evidence="2">
    <location>
        <position position="49"/>
    </location>
</feature>
<name>X0ZQY4_9ZZZZ</name>
<evidence type="ECO:0000313" key="2">
    <source>
        <dbReference type="EMBL" id="GAG72120.1"/>
    </source>
</evidence>